<name>A0ABX2DHU5_9SPHI</name>
<feature type="domain" description="PBP" evidence="2">
    <location>
        <begin position="26"/>
        <end position="274"/>
    </location>
</feature>
<dbReference type="PANTHER" id="PTHR30570">
    <property type="entry name" value="PERIPLASMIC PHOSPHATE BINDING COMPONENT OF PHOSPHATE ABC TRANSPORTER"/>
    <property type="match status" value="1"/>
</dbReference>
<dbReference type="SUPFAM" id="SSF53850">
    <property type="entry name" value="Periplasmic binding protein-like II"/>
    <property type="match status" value="1"/>
</dbReference>
<proteinExistence type="predicted"/>
<dbReference type="InterPro" id="IPR050811">
    <property type="entry name" value="Phosphate_ABC_transporter"/>
</dbReference>
<dbReference type="InterPro" id="IPR024370">
    <property type="entry name" value="PBP_domain"/>
</dbReference>
<evidence type="ECO:0000259" key="2">
    <source>
        <dbReference type="Pfam" id="PF12849"/>
    </source>
</evidence>
<dbReference type="Gene3D" id="3.40.190.10">
    <property type="entry name" value="Periplasmic binding protein-like II"/>
    <property type="match status" value="2"/>
</dbReference>
<evidence type="ECO:0000256" key="1">
    <source>
        <dbReference type="ARBA" id="ARBA00022729"/>
    </source>
</evidence>
<dbReference type="PANTHER" id="PTHR30570:SF1">
    <property type="entry name" value="PHOSPHATE-BINDING PROTEIN PSTS"/>
    <property type="match status" value="1"/>
</dbReference>
<keyword evidence="4" id="KW-1185">Reference proteome</keyword>
<dbReference type="EMBL" id="JABMKV010000003">
    <property type="protein sequence ID" value="NQX32841.1"/>
    <property type="molecule type" value="Genomic_DNA"/>
</dbReference>
<comment type="caution">
    <text evidence="3">The sequence shown here is derived from an EMBL/GenBank/DDBJ whole genome shotgun (WGS) entry which is preliminary data.</text>
</comment>
<dbReference type="Proteomes" id="UP000762110">
    <property type="component" value="Unassembled WGS sequence"/>
</dbReference>
<gene>
    <name evidence="3" type="ORF">HQN85_13950</name>
</gene>
<reference evidence="3 4" key="1">
    <citation type="submission" date="2020-05" db="EMBL/GenBank/DDBJ databases">
        <title>Description of Pedobacter foliorum sp. nov.</title>
        <authorList>
            <person name="Qi S."/>
            <person name="Carlier A."/>
            <person name="Cnockaert M."/>
            <person name="Vandamme P."/>
        </authorList>
    </citation>
    <scope>NUCLEOTIDE SEQUENCE [LARGE SCALE GENOMIC DNA]</scope>
    <source>
        <strain evidence="3 4">LMG 31300</strain>
    </source>
</reference>
<organism evidence="3 4">
    <name type="scientific">Pedobacter boryungensis</name>
    <dbReference type="NCBI Taxonomy" id="869962"/>
    <lineage>
        <taxon>Bacteria</taxon>
        <taxon>Pseudomonadati</taxon>
        <taxon>Bacteroidota</taxon>
        <taxon>Sphingobacteriia</taxon>
        <taxon>Sphingobacteriales</taxon>
        <taxon>Sphingobacteriaceae</taxon>
        <taxon>Pedobacter</taxon>
    </lineage>
</organism>
<dbReference type="Pfam" id="PF12849">
    <property type="entry name" value="PBP_like_2"/>
    <property type="match status" value="1"/>
</dbReference>
<protein>
    <submittedName>
        <fullName evidence="3">Substrate-binding domain-containing protein</fullName>
    </submittedName>
</protein>
<dbReference type="PROSITE" id="PS51257">
    <property type="entry name" value="PROKAR_LIPOPROTEIN"/>
    <property type="match status" value="1"/>
</dbReference>
<evidence type="ECO:0000313" key="3">
    <source>
        <dbReference type="EMBL" id="NQX32841.1"/>
    </source>
</evidence>
<accession>A0ABX2DHU5</accession>
<sequence length="301" mass="33799">MKIIGFVFVLITIFSCNRAAKKGGVQETRTSGTTELLVDESFARILDRQIEVFRSDYPNAKVTTVLGNENKILPDFLNGKVKMMVLSRMLKPEEERYYKQKQIAIFTDRFAIDGIALITNSANIDTNITVNDVFNVLKGNATNNKKLVFDNAYSSTIRYFIDSAKVKELPKTGVYTLQSNNDVIKYIAENKDYIGVVGVNWLLENNDDILTYLPKIKVMGVKNVAGKKGGDAYYKPTQNNLIKGIYPFLRNVYIINAEGRDGLGTGFANWLTSPRGQLIVLKSGLGPHKMVSRDFNIRNTN</sequence>
<keyword evidence="1" id="KW-0732">Signal</keyword>
<evidence type="ECO:0000313" key="4">
    <source>
        <dbReference type="Proteomes" id="UP000762110"/>
    </source>
</evidence>